<sequence length="430" mass="45358">MTAIDATAKYADQLGINIEKLQAYRHAANLAGVGQSQFDSSLQRMQRNIGDAARGIGSAGGAIDDLRLDVRRLARMSPDEQFAEIAEAIAGVENHSIKASAAYQIFGRAGIDMLNVLNQGKAGLSAASAEVDRFGGAVNRVDAAKVELANDAFTRLGLRVKLASQSFAVQFMPWIEAAVSELTEFGTEGKDAGEHVADAMETAAKGVAVVSDGLLIGVAAWGAWRLGATTATEAAVTGLRAAERGLNLASGAMGREVKTSSMVDFFAKLLGMDSASNMKRATDAVSDINKALEDFKGGKASSAVMEIFDGIRADAEKRAQYIADAADERAAQSRASADFLNSLKAEADDARSLRAKPLQVDMGPLSLTEVGSAESHRMAFAAMADSIRAGVPDEQKQQLEEQRKGNTLLTDMGRSLRAMADQLRVVGIGQ</sequence>
<organism evidence="1 2">
    <name type="scientific">Natronomicrosphaera hydrolytica</name>
    <dbReference type="NCBI Taxonomy" id="3242702"/>
    <lineage>
        <taxon>Bacteria</taxon>
        <taxon>Pseudomonadati</taxon>
        <taxon>Planctomycetota</taxon>
        <taxon>Phycisphaerae</taxon>
        <taxon>Phycisphaerales</taxon>
        <taxon>Phycisphaeraceae</taxon>
        <taxon>Natronomicrosphaera</taxon>
    </lineage>
</organism>
<reference evidence="1 2" key="1">
    <citation type="submission" date="2024-08" db="EMBL/GenBank/DDBJ databases">
        <title>Whole-genome sequencing of halo(alkali)philic microorganisms from hypersaline lakes.</title>
        <authorList>
            <person name="Sorokin D.Y."/>
            <person name="Merkel A.Y."/>
            <person name="Messina E."/>
            <person name="Yakimov M."/>
        </authorList>
    </citation>
    <scope>NUCLEOTIDE SEQUENCE [LARGE SCALE GENOMIC DNA]</scope>
    <source>
        <strain evidence="1 2">AB-hyl4</strain>
    </source>
</reference>
<gene>
    <name evidence="1" type="ORF">ACERK3_16930</name>
</gene>
<accession>A0ABV4UAR3</accession>
<evidence type="ECO:0000313" key="1">
    <source>
        <dbReference type="EMBL" id="MFA9479967.1"/>
    </source>
</evidence>
<dbReference type="EMBL" id="JBGUBD010000013">
    <property type="protein sequence ID" value="MFA9479967.1"/>
    <property type="molecule type" value="Genomic_DNA"/>
</dbReference>
<dbReference type="Proteomes" id="UP001575105">
    <property type="component" value="Unassembled WGS sequence"/>
</dbReference>
<proteinExistence type="predicted"/>
<protein>
    <submittedName>
        <fullName evidence="1">Uncharacterized protein</fullName>
    </submittedName>
</protein>
<name>A0ABV4UAR3_9BACT</name>
<comment type="caution">
    <text evidence="1">The sequence shown here is derived from an EMBL/GenBank/DDBJ whole genome shotgun (WGS) entry which is preliminary data.</text>
</comment>
<dbReference type="RefSeq" id="WP_425346893.1">
    <property type="nucleotide sequence ID" value="NZ_JBGUBD010000013.1"/>
</dbReference>
<keyword evidence="2" id="KW-1185">Reference proteome</keyword>
<evidence type="ECO:0000313" key="2">
    <source>
        <dbReference type="Proteomes" id="UP001575105"/>
    </source>
</evidence>